<dbReference type="Proteomes" id="UP001203338">
    <property type="component" value="Unassembled WGS sequence"/>
</dbReference>
<evidence type="ECO:0000313" key="2">
    <source>
        <dbReference type="Proteomes" id="UP001203338"/>
    </source>
</evidence>
<name>A0ABT0PLS7_9GAMM</name>
<gene>
    <name evidence="1" type="ORF">M3P05_20015</name>
</gene>
<comment type="caution">
    <text evidence="1">The sequence shown here is derived from an EMBL/GenBank/DDBJ whole genome shotgun (WGS) entry which is preliminary data.</text>
</comment>
<organism evidence="1 2">
    <name type="scientific">Parendozoicomonas callyspongiae</name>
    <dbReference type="NCBI Taxonomy" id="2942213"/>
    <lineage>
        <taxon>Bacteria</taxon>
        <taxon>Pseudomonadati</taxon>
        <taxon>Pseudomonadota</taxon>
        <taxon>Gammaproteobacteria</taxon>
        <taxon>Oceanospirillales</taxon>
        <taxon>Endozoicomonadaceae</taxon>
        <taxon>Parendozoicomonas</taxon>
    </lineage>
</organism>
<accession>A0ABT0PLS7</accession>
<protein>
    <submittedName>
        <fullName evidence="1">Uncharacterized protein</fullName>
    </submittedName>
</protein>
<proteinExistence type="predicted"/>
<keyword evidence="2" id="KW-1185">Reference proteome</keyword>
<dbReference type="EMBL" id="JAMFLX010000058">
    <property type="protein sequence ID" value="MCL6272211.1"/>
    <property type="molecule type" value="Genomic_DNA"/>
</dbReference>
<feature type="non-terminal residue" evidence="1">
    <location>
        <position position="1"/>
    </location>
</feature>
<sequence length="66" mass="7544">HWSIPDANSHLEIHTHNYEGWVFRRLLAVDDRDEAIRALNLIGKLLQDGNQPPEVTMPPDDSWSGV</sequence>
<dbReference type="RefSeq" id="WP_249701899.1">
    <property type="nucleotide sequence ID" value="NZ_JAMFLX010000058.1"/>
</dbReference>
<evidence type="ECO:0000313" key="1">
    <source>
        <dbReference type="EMBL" id="MCL6272211.1"/>
    </source>
</evidence>
<reference evidence="1 2" key="1">
    <citation type="submission" date="2022-05" db="EMBL/GenBank/DDBJ databases">
        <authorList>
            <person name="Park J.-S."/>
        </authorList>
    </citation>
    <scope>NUCLEOTIDE SEQUENCE [LARGE SCALE GENOMIC DNA]</scope>
    <source>
        <strain evidence="1 2">2012CJ34-2</strain>
    </source>
</reference>